<evidence type="ECO:0000313" key="5">
    <source>
        <dbReference type="Proteomes" id="UP000285624"/>
    </source>
</evidence>
<proteinExistence type="predicted"/>
<dbReference type="Proteomes" id="UP000792063">
    <property type="component" value="Unassembled WGS sequence"/>
</dbReference>
<comment type="caution">
    <text evidence="4">The sequence shown here is derived from an EMBL/GenBank/DDBJ whole genome shotgun (WGS) entry which is preliminary data.</text>
</comment>
<dbReference type="EMBL" id="MBDN02000074">
    <property type="protein sequence ID" value="RLN81602.1"/>
    <property type="molecule type" value="Genomic_DNA"/>
</dbReference>
<name>A0A3R7HYE6_9STRA</name>
<dbReference type="Proteomes" id="UP000285624">
    <property type="component" value="Unassembled WGS sequence"/>
</dbReference>
<sequence length="164" mass="18345">MVKEQAEISHRNMQRLLQSVGLVSDDTVVESFGEEHYFGQVMLDFKIKQIVRLYTATDRIVVAWRALISPEKFKGKSLSDILFEEKGALVIEPYTVCNGETASVVHTWQMITPDLYGCAEMAGSKSIQELAEFVITGCRPGRAVDSMERTLHMQVTPPGLIATH</sequence>
<gene>
    <name evidence="3" type="ORF">BBI17_003662</name>
    <name evidence="4" type="ORF">BBO99_00003560</name>
    <name evidence="1" type="ORF">JM16_002742</name>
    <name evidence="2" type="ORF">JM18_002916</name>
</gene>
<evidence type="ECO:0000313" key="6">
    <source>
        <dbReference type="Proteomes" id="UP000285883"/>
    </source>
</evidence>
<reference evidence="1" key="3">
    <citation type="submission" date="2020-06" db="EMBL/GenBank/DDBJ databases">
        <authorList>
            <person name="Studholme D.J."/>
        </authorList>
    </citation>
    <scope>NUCLEOTIDE SEQUENCE</scope>
    <source>
        <strain evidence="1">NZFS 2646</strain>
        <strain evidence="2">NZFS 3630</strain>
    </source>
</reference>
<dbReference type="STRING" id="325452.A0A3R7HYE6"/>
<evidence type="ECO:0000313" key="3">
    <source>
        <dbReference type="EMBL" id="RLN06462.1"/>
    </source>
</evidence>
<dbReference type="EMBL" id="JPWV03000039">
    <property type="protein sequence ID" value="KAG2528521.1"/>
    <property type="molecule type" value="Genomic_DNA"/>
</dbReference>
<evidence type="ECO:0000313" key="2">
    <source>
        <dbReference type="EMBL" id="KAG2529155.1"/>
    </source>
</evidence>
<dbReference type="EMBL" id="MAYM02001959">
    <property type="protein sequence ID" value="RLN06462.1"/>
    <property type="molecule type" value="Genomic_DNA"/>
</dbReference>
<dbReference type="Proteomes" id="UP000285883">
    <property type="component" value="Unassembled WGS sequence"/>
</dbReference>
<accession>A0A3R7HYE6</accession>
<evidence type="ECO:0000313" key="4">
    <source>
        <dbReference type="EMBL" id="RLN81602.1"/>
    </source>
</evidence>
<evidence type="ECO:0000313" key="1">
    <source>
        <dbReference type="EMBL" id="KAG2528521.1"/>
    </source>
</evidence>
<dbReference type="AlphaFoldDB" id="A0A3R7HYE6"/>
<organism evidence="4 5">
    <name type="scientific">Phytophthora kernoviae</name>
    <dbReference type="NCBI Taxonomy" id="325452"/>
    <lineage>
        <taxon>Eukaryota</taxon>
        <taxon>Sar</taxon>
        <taxon>Stramenopiles</taxon>
        <taxon>Oomycota</taxon>
        <taxon>Peronosporomycetes</taxon>
        <taxon>Peronosporales</taxon>
        <taxon>Peronosporaceae</taxon>
        <taxon>Phytophthora</taxon>
    </lineage>
</organism>
<dbReference type="EMBL" id="JPWU03000050">
    <property type="protein sequence ID" value="KAG2529155.1"/>
    <property type="molecule type" value="Genomic_DNA"/>
</dbReference>
<keyword evidence="5" id="KW-1185">Reference proteome</keyword>
<reference evidence="1" key="1">
    <citation type="journal article" date="2015" name="Genom Data">
        <title>Genome sequences of six Phytophthora species associated with forests in New Zealand.</title>
        <authorList>
            <person name="Studholme D.J."/>
            <person name="McDougal R.L."/>
            <person name="Sambles C."/>
            <person name="Hansen E."/>
            <person name="Hardy G."/>
            <person name="Grant M."/>
            <person name="Ganley R.J."/>
            <person name="Williams N.M."/>
        </authorList>
    </citation>
    <scope>NUCLEOTIDE SEQUENCE</scope>
    <source>
        <strain evidence="1">NZFS 2646</strain>
        <strain evidence="2">NZFS 3630</strain>
    </source>
</reference>
<dbReference type="Proteomes" id="UP000785171">
    <property type="component" value="Unassembled WGS sequence"/>
</dbReference>
<protein>
    <submittedName>
        <fullName evidence="4">Uncharacterized protein</fullName>
    </submittedName>
</protein>
<reference evidence="5 6" key="2">
    <citation type="submission" date="2018-07" db="EMBL/GenBank/DDBJ databases">
        <title>Genome sequencing of oomycete isolates from Chile give support for New Zealand origin for Phytophthora kernoviae and make available the first Nothophytophthora sp. genome.</title>
        <authorList>
            <person name="Studholme D.J."/>
            <person name="Sanfuentes E."/>
            <person name="Panda P."/>
            <person name="Hill R."/>
            <person name="Sambles C."/>
            <person name="Grant M."/>
            <person name="Williams N.M."/>
            <person name="Mcdougal R.L."/>
        </authorList>
    </citation>
    <scope>NUCLEOTIDE SEQUENCE [LARGE SCALE GENOMIC DNA]</scope>
    <source>
        <strain evidence="3">Chile2</strain>
        <strain evidence="4">Chile4</strain>
    </source>
</reference>